<keyword evidence="3" id="KW-1185">Reference proteome</keyword>
<organism evidence="2 3">
    <name type="scientific">Aphis craccivora</name>
    <name type="common">Cowpea aphid</name>
    <dbReference type="NCBI Taxonomy" id="307492"/>
    <lineage>
        <taxon>Eukaryota</taxon>
        <taxon>Metazoa</taxon>
        <taxon>Ecdysozoa</taxon>
        <taxon>Arthropoda</taxon>
        <taxon>Hexapoda</taxon>
        <taxon>Insecta</taxon>
        <taxon>Pterygota</taxon>
        <taxon>Neoptera</taxon>
        <taxon>Paraneoptera</taxon>
        <taxon>Hemiptera</taxon>
        <taxon>Sternorrhyncha</taxon>
        <taxon>Aphidomorpha</taxon>
        <taxon>Aphidoidea</taxon>
        <taxon>Aphididae</taxon>
        <taxon>Aphidini</taxon>
        <taxon>Aphis</taxon>
        <taxon>Aphis</taxon>
    </lineage>
</organism>
<gene>
    <name evidence="2" type="ORF">FWK35_00003112</name>
</gene>
<comment type="caution">
    <text evidence="2">The sequence shown here is derived from an EMBL/GenBank/DDBJ whole genome shotgun (WGS) entry which is preliminary data.</text>
</comment>
<evidence type="ECO:0000313" key="2">
    <source>
        <dbReference type="EMBL" id="KAF0773848.1"/>
    </source>
</evidence>
<reference evidence="2 3" key="1">
    <citation type="submission" date="2019-08" db="EMBL/GenBank/DDBJ databases">
        <title>Whole genome of Aphis craccivora.</title>
        <authorList>
            <person name="Voronova N.V."/>
            <person name="Shulinski R.S."/>
            <person name="Bandarenka Y.V."/>
            <person name="Zhorov D.G."/>
            <person name="Warner D."/>
        </authorList>
    </citation>
    <scope>NUCLEOTIDE SEQUENCE [LARGE SCALE GENOMIC DNA]</scope>
    <source>
        <strain evidence="2">180601</strain>
        <tissue evidence="2">Whole Body</tissue>
    </source>
</reference>
<evidence type="ECO:0000313" key="3">
    <source>
        <dbReference type="Proteomes" id="UP000478052"/>
    </source>
</evidence>
<dbReference type="AlphaFoldDB" id="A0A6G0ZQH1"/>
<dbReference type="EMBL" id="VUJU01000025">
    <property type="protein sequence ID" value="KAF0773848.1"/>
    <property type="molecule type" value="Genomic_DNA"/>
</dbReference>
<protein>
    <submittedName>
        <fullName evidence="2">Uncharacterized protein</fullName>
    </submittedName>
</protein>
<feature type="region of interest" description="Disordered" evidence="1">
    <location>
        <begin position="46"/>
        <end position="70"/>
    </location>
</feature>
<dbReference type="Proteomes" id="UP000478052">
    <property type="component" value="Unassembled WGS sequence"/>
</dbReference>
<name>A0A6G0ZQH1_APHCR</name>
<feature type="compositionally biased region" description="Low complexity" evidence="1">
    <location>
        <begin position="52"/>
        <end position="62"/>
    </location>
</feature>
<accession>A0A6G0ZQH1</accession>
<proteinExistence type="predicted"/>
<evidence type="ECO:0000256" key="1">
    <source>
        <dbReference type="SAM" id="MobiDB-lite"/>
    </source>
</evidence>
<sequence length="96" mass="10789">MDGENRYYNHYGTQISPHIAKKLLTVYDSKGNVIPLQNSDGLTTFASKSKRNLSSSSTSSPSHNEKKSKFFVSPNRLLMMILMTRRSPCHAITTPQ</sequence>